<dbReference type="Proteomes" id="UP001050975">
    <property type="component" value="Unassembled WGS sequence"/>
</dbReference>
<proteinExistence type="inferred from homology"/>
<keyword evidence="3" id="KW-0378">Hydrolase</keyword>
<dbReference type="InterPro" id="IPR023828">
    <property type="entry name" value="Peptidase_S8_Ser-AS"/>
</dbReference>
<evidence type="ECO:0000256" key="4">
    <source>
        <dbReference type="ARBA" id="ARBA00022825"/>
    </source>
</evidence>
<reference evidence="9" key="1">
    <citation type="submission" date="2019-10" db="EMBL/GenBank/DDBJ databases">
        <title>Draft genome sequece of Microseira wollei NIES-4236.</title>
        <authorList>
            <person name="Yamaguchi H."/>
            <person name="Suzuki S."/>
            <person name="Kawachi M."/>
        </authorList>
    </citation>
    <scope>NUCLEOTIDE SEQUENCE</scope>
    <source>
        <strain evidence="9">NIES-4236</strain>
    </source>
</reference>
<dbReference type="InterPro" id="IPR034056">
    <property type="entry name" value="Pep_S8_PatG/PatA-like"/>
</dbReference>
<evidence type="ECO:0000256" key="2">
    <source>
        <dbReference type="ARBA" id="ARBA00022670"/>
    </source>
</evidence>
<evidence type="ECO:0000256" key="5">
    <source>
        <dbReference type="PROSITE-ProRule" id="PRU01240"/>
    </source>
</evidence>
<comment type="caution">
    <text evidence="9">The sequence shown here is derived from an EMBL/GenBank/DDBJ whole genome shotgun (WGS) entry which is preliminary data.</text>
</comment>
<keyword evidence="2" id="KW-0645">Protease</keyword>
<evidence type="ECO:0000259" key="8">
    <source>
        <dbReference type="Pfam" id="PF18047"/>
    </source>
</evidence>
<evidence type="ECO:0000256" key="1">
    <source>
        <dbReference type="ARBA" id="ARBA00011073"/>
    </source>
</evidence>
<dbReference type="Pfam" id="PF18047">
    <property type="entry name" value="PatG_D"/>
    <property type="match status" value="1"/>
</dbReference>
<evidence type="ECO:0000256" key="3">
    <source>
        <dbReference type="ARBA" id="ARBA00022801"/>
    </source>
</evidence>
<dbReference type="AlphaFoldDB" id="A0AAV3XQ49"/>
<dbReference type="CDD" id="cd07476">
    <property type="entry name" value="Peptidases_S8_thiazoline_oxidase_subtilisin-like_protease"/>
    <property type="match status" value="1"/>
</dbReference>
<dbReference type="GO" id="GO:0006508">
    <property type="term" value="P:proteolysis"/>
    <property type="evidence" value="ECO:0007669"/>
    <property type="project" value="UniProtKB-KW"/>
</dbReference>
<dbReference type="GO" id="GO:0004252">
    <property type="term" value="F:serine-type endopeptidase activity"/>
    <property type="evidence" value="ECO:0007669"/>
    <property type="project" value="InterPro"/>
</dbReference>
<keyword evidence="6" id="KW-0175">Coiled coil</keyword>
<dbReference type="InterPro" id="IPR000209">
    <property type="entry name" value="Peptidase_S8/S53_dom"/>
</dbReference>
<keyword evidence="4" id="KW-0720">Serine protease</keyword>
<evidence type="ECO:0000313" key="10">
    <source>
        <dbReference type="Proteomes" id="UP001050975"/>
    </source>
</evidence>
<feature type="domain" description="Peptidase S8/S53" evidence="7">
    <location>
        <begin position="123"/>
        <end position="328"/>
    </location>
</feature>
<dbReference type="PANTHER" id="PTHR43806:SF11">
    <property type="entry name" value="CEREVISIN-RELATED"/>
    <property type="match status" value="1"/>
</dbReference>
<feature type="domain" description="PatG" evidence="8">
    <location>
        <begin position="483"/>
        <end position="593"/>
    </location>
</feature>
<protein>
    <submittedName>
        <fullName evidence="9">Peptidase S8 and S53, subtilisin, kexin, sedolisin</fullName>
    </submittedName>
</protein>
<accession>A0AAV3XQ49</accession>
<dbReference type="InterPro" id="IPR050131">
    <property type="entry name" value="Peptidase_S8_subtilisin-like"/>
</dbReference>
<dbReference type="NCBIfam" id="TIGR03895">
    <property type="entry name" value="protease_PatA"/>
    <property type="match status" value="1"/>
</dbReference>
<evidence type="ECO:0000256" key="6">
    <source>
        <dbReference type="SAM" id="Coils"/>
    </source>
</evidence>
<dbReference type="SUPFAM" id="SSF52743">
    <property type="entry name" value="Subtilisin-like"/>
    <property type="match status" value="1"/>
</dbReference>
<evidence type="ECO:0000313" key="9">
    <source>
        <dbReference type="EMBL" id="GET44075.1"/>
    </source>
</evidence>
<dbReference type="Gene3D" id="3.40.50.200">
    <property type="entry name" value="Peptidase S8/S53 domain"/>
    <property type="match status" value="1"/>
</dbReference>
<evidence type="ECO:0000259" key="7">
    <source>
        <dbReference type="Pfam" id="PF00082"/>
    </source>
</evidence>
<organism evidence="9 10">
    <name type="scientific">Microseira wollei NIES-4236</name>
    <dbReference type="NCBI Taxonomy" id="2530354"/>
    <lineage>
        <taxon>Bacteria</taxon>
        <taxon>Bacillati</taxon>
        <taxon>Cyanobacteriota</taxon>
        <taxon>Cyanophyceae</taxon>
        <taxon>Oscillatoriophycideae</taxon>
        <taxon>Aerosakkonematales</taxon>
        <taxon>Aerosakkonemataceae</taxon>
        <taxon>Microseira</taxon>
    </lineage>
</organism>
<dbReference type="EMBL" id="BLAY01000288">
    <property type="protein sequence ID" value="GET44075.1"/>
    <property type="molecule type" value="Genomic_DNA"/>
</dbReference>
<name>A0AAV3XQ49_9CYAN</name>
<dbReference type="Pfam" id="PF00082">
    <property type="entry name" value="Peptidase_S8"/>
    <property type="match status" value="1"/>
</dbReference>
<dbReference type="InterPro" id="IPR036852">
    <property type="entry name" value="Peptidase_S8/S53_dom_sf"/>
</dbReference>
<sequence length="692" mass="75230">MPDLIAIPGIPELWTHTKGDPRITIAILDGSADIFRACFQGANLTRLQPYWQEEPAPIEPQYVELFWQIEALEKQKADLKKELKNNSDDTDSEELDEHPAVQALKQEVEALQKQIPEPILKRLQCDFHATHIISTIVGQHGSRAPGIAPNCRAFNIPIDTSGVGDEFISPLNLSRAFNLALDLGANIIHCAACHPTQTGIAHDLIARAVRQCQDNNILVVAPGGNDKGECWCIPAVLGGVLTVGAMRDDEQPFKFSNYGGNYESEGVLAFGENILGAQPGTDEPARKKGTSCAAPIVTGTAALLMSVQLQRGEKPNAEAIRTAILNSAIPCNPEEVEEPERCLRGKLNIPGAFGLLTGELLTRINQPEINPVVVSGITRAAINLATSVTPSDTNRAAINLATSVTPANTTRPAINFHLSYSESPLKRTENITESRFEPTLAMSGFASKADSTDTNQPDNLELSAMPSYITADGVTPSQKSNLVYALGTLGYDFGTEARRDTFKQLMPGVNIDGTLIPANPYDARQMVDYLGENLSEAKALIWTLNIELTPVYAIEPVGAFAADIYETLQLILAGQVQPEDREDYIERASIPGKLTDRTVKLFSGQVVPVISVQNTRGMYGWKVNTLVNSALQTVRSEAGEANEEGMRRSLGSFLKRIYFDLRNLGQTSRDRARGFCGYECVSSSFYLCLCGG</sequence>
<dbReference type="InterPro" id="IPR040483">
    <property type="entry name" value="PatG_dom"/>
</dbReference>
<dbReference type="PROSITE" id="PS00138">
    <property type="entry name" value="SUBTILASE_SER"/>
    <property type="match status" value="1"/>
</dbReference>
<comment type="similarity">
    <text evidence="1 5">Belongs to the peptidase S8 family.</text>
</comment>
<dbReference type="InterPro" id="IPR023830">
    <property type="entry name" value="Peptidase_S8A_PatG"/>
</dbReference>
<comment type="caution">
    <text evidence="5">Lacks conserved residue(s) required for the propagation of feature annotation.</text>
</comment>
<feature type="coiled-coil region" evidence="6">
    <location>
        <begin position="62"/>
        <end position="89"/>
    </location>
</feature>
<dbReference type="PANTHER" id="PTHR43806">
    <property type="entry name" value="PEPTIDASE S8"/>
    <property type="match status" value="1"/>
</dbReference>
<keyword evidence="10" id="KW-1185">Reference proteome</keyword>
<dbReference type="GO" id="GO:0005615">
    <property type="term" value="C:extracellular space"/>
    <property type="evidence" value="ECO:0007669"/>
    <property type="project" value="TreeGrafter"/>
</dbReference>
<dbReference type="PROSITE" id="PS51892">
    <property type="entry name" value="SUBTILASE"/>
    <property type="match status" value="1"/>
</dbReference>
<gene>
    <name evidence="9" type="ORF">MiSe_89010</name>
</gene>